<dbReference type="GO" id="GO:0071713">
    <property type="term" value="F:para-aminobenzoyl-glutamate hydrolase activity"/>
    <property type="evidence" value="ECO:0007669"/>
    <property type="project" value="TreeGrafter"/>
</dbReference>
<dbReference type="SUPFAM" id="SSF53187">
    <property type="entry name" value="Zn-dependent exopeptidases"/>
    <property type="match status" value="1"/>
</dbReference>
<dbReference type="CDD" id="cd05672">
    <property type="entry name" value="M20_ACY1L2-like"/>
    <property type="match status" value="1"/>
</dbReference>
<accession>A0A542XQ58</accession>
<dbReference type="Pfam" id="PF01546">
    <property type="entry name" value="Peptidase_M20"/>
    <property type="match status" value="1"/>
</dbReference>
<dbReference type="Gene3D" id="3.40.630.10">
    <property type="entry name" value="Zn peptidases"/>
    <property type="match status" value="1"/>
</dbReference>
<dbReference type="Gene3D" id="3.30.70.360">
    <property type="match status" value="1"/>
</dbReference>
<keyword evidence="7" id="KW-1185">Reference proteome</keyword>
<reference evidence="5 6" key="1">
    <citation type="submission" date="2019-06" db="EMBL/GenBank/DDBJ databases">
        <title>Sequencing the genomes of 1000 actinobacteria strains.</title>
        <authorList>
            <person name="Klenk H.-P."/>
        </authorList>
    </citation>
    <scope>NUCLEOTIDE SEQUENCE [LARGE SCALE GENOMIC DNA]</scope>
    <source>
        <strain evidence="5 6">DSM 44819</strain>
    </source>
</reference>
<dbReference type="InterPro" id="IPR036264">
    <property type="entry name" value="Bact_exopeptidase_dim_dom"/>
</dbReference>
<dbReference type="InterPro" id="IPR011650">
    <property type="entry name" value="Peptidase_M20_dimer"/>
</dbReference>
<evidence type="ECO:0000313" key="5">
    <source>
        <dbReference type="EMBL" id="TQL37950.1"/>
    </source>
</evidence>
<dbReference type="InterPro" id="IPR002933">
    <property type="entry name" value="Peptidase_M20"/>
</dbReference>
<dbReference type="GO" id="GO:0005737">
    <property type="term" value="C:cytoplasm"/>
    <property type="evidence" value="ECO:0007669"/>
    <property type="project" value="TreeGrafter"/>
</dbReference>
<feature type="domain" description="Peptidase M20 dimerisation" evidence="3">
    <location>
        <begin position="173"/>
        <end position="265"/>
    </location>
</feature>
<proteinExistence type="inferred from homology"/>
<evidence type="ECO:0000256" key="2">
    <source>
        <dbReference type="SAM" id="MobiDB-lite"/>
    </source>
</evidence>
<evidence type="ECO:0000313" key="7">
    <source>
        <dbReference type="Proteomes" id="UP000677457"/>
    </source>
</evidence>
<dbReference type="GeneID" id="93772340"/>
<dbReference type="EMBL" id="BOQM01000017">
    <property type="protein sequence ID" value="GIM85914.1"/>
    <property type="molecule type" value="Genomic_DNA"/>
</dbReference>
<dbReference type="GO" id="GO:0016805">
    <property type="term" value="F:dipeptidase activity"/>
    <property type="evidence" value="ECO:0007669"/>
    <property type="project" value="InterPro"/>
</dbReference>
<dbReference type="PANTHER" id="PTHR30575">
    <property type="entry name" value="PEPTIDASE M20"/>
    <property type="match status" value="1"/>
</dbReference>
<protein>
    <recommendedName>
        <fullName evidence="1">Peptidase M20 domain-containing protein 2</fullName>
    </recommendedName>
</protein>
<dbReference type="InterPro" id="IPR017144">
    <property type="entry name" value="Xaa-Arg_dipeptidase"/>
</dbReference>
<dbReference type="AlphaFoldDB" id="A0A542XQ58"/>
<dbReference type="Proteomes" id="UP000677457">
    <property type="component" value="Unassembled WGS sequence"/>
</dbReference>
<dbReference type="FunFam" id="3.30.70.360:FF:000004">
    <property type="entry name" value="Peptidase M20 domain-containing protein 2"/>
    <property type="match status" value="1"/>
</dbReference>
<dbReference type="SUPFAM" id="SSF55031">
    <property type="entry name" value="Bacterial exopeptidase dimerisation domain"/>
    <property type="match status" value="1"/>
</dbReference>
<evidence type="ECO:0000256" key="1">
    <source>
        <dbReference type="PIRNR" id="PIRNR037226"/>
    </source>
</evidence>
<keyword evidence="5" id="KW-0378">Hydrolase</keyword>
<organism evidence="5 6">
    <name type="scientific">Salinispora arenicola</name>
    <dbReference type="NCBI Taxonomy" id="168697"/>
    <lineage>
        <taxon>Bacteria</taxon>
        <taxon>Bacillati</taxon>
        <taxon>Actinomycetota</taxon>
        <taxon>Actinomycetes</taxon>
        <taxon>Micromonosporales</taxon>
        <taxon>Micromonosporaceae</taxon>
        <taxon>Salinispora</taxon>
    </lineage>
</organism>
<sequence>MRRMRLSPEVRRRCQDAVDQAQDRLLALSRSLHAEPETAFREYRSAAKVSGLLRDEGFAVDVGVGGLDTAFTARYGDGPLVVGLCAEYDALPGLGHACGHNIIAASSVGAALALREVAAELDLTVVVVGTPAEEEGGGKITLLEAGVFDSVSMAMLVHPAPEDNCAPRPLALVELEVTYTGRESHSALAPHLGVNAADALTIAEVAVGVGRQHFEPRQQVHGIVTRGGDVPNVVPAHTRALYNLRAADMESLSRLESRIRACFAAGAIGAGCTHEVSATPAYAELVHDSFLSEAYRSAATELGRPLVSRAQELEMPTGSTDMGNVSRALPSLQPSIGINSGDAVNHQPEFAAACVAPGADRALLQGAVALAWTAAQAAQDEQARQRLLDQHRERGASKVGPR</sequence>
<dbReference type="PANTHER" id="PTHR30575:SF0">
    <property type="entry name" value="XAA-ARG DIPEPTIDASE"/>
    <property type="match status" value="1"/>
</dbReference>
<dbReference type="NCBIfam" id="TIGR01891">
    <property type="entry name" value="amidohydrolases"/>
    <property type="match status" value="1"/>
</dbReference>
<dbReference type="RefSeq" id="WP_018792305.1">
    <property type="nucleotide sequence ID" value="NZ_BOQM01000017.1"/>
</dbReference>
<dbReference type="Pfam" id="PF07687">
    <property type="entry name" value="M20_dimer"/>
    <property type="match status" value="1"/>
</dbReference>
<evidence type="ECO:0000313" key="4">
    <source>
        <dbReference type="EMBL" id="GIM85914.1"/>
    </source>
</evidence>
<dbReference type="Proteomes" id="UP000315983">
    <property type="component" value="Unassembled WGS sequence"/>
</dbReference>
<gene>
    <name evidence="5" type="ORF">FB564_3122</name>
    <name evidence="4" type="ORF">Sar04_26500</name>
</gene>
<evidence type="ECO:0000259" key="3">
    <source>
        <dbReference type="Pfam" id="PF07687"/>
    </source>
</evidence>
<comment type="similarity">
    <text evidence="1">Belongs to the peptidase M20A family.</text>
</comment>
<name>A0A542XQ58_SALAC</name>
<evidence type="ECO:0000313" key="6">
    <source>
        <dbReference type="Proteomes" id="UP000315983"/>
    </source>
</evidence>
<dbReference type="InterPro" id="IPR052030">
    <property type="entry name" value="Peptidase_M20/M20A_hydrolases"/>
</dbReference>
<feature type="region of interest" description="Disordered" evidence="2">
    <location>
        <begin position="381"/>
        <end position="402"/>
    </location>
</feature>
<dbReference type="GO" id="GO:0046657">
    <property type="term" value="P:folic acid catabolic process"/>
    <property type="evidence" value="ECO:0007669"/>
    <property type="project" value="TreeGrafter"/>
</dbReference>
<dbReference type="EMBL" id="VFOL01000001">
    <property type="protein sequence ID" value="TQL37950.1"/>
    <property type="molecule type" value="Genomic_DNA"/>
</dbReference>
<dbReference type="InterPro" id="IPR017439">
    <property type="entry name" value="Amidohydrolase"/>
</dbReference>
<reference evidence="4 7" key="2">
    <citation type="submission" date="2021-03" db="EMBL/GenBank/DDBJ databases">
        <title>Whole genome shotgun sequence of Salinispora arenicola NBRC 105043.</title>
        <authorList>
            <person name="Komaki H."/>
            <person name="Tamura T."/>
        </authorList>
    </citation>
    <scope>NUCLEOTIDE SEQUENCE [LARGE SCALE GENOMIC DNA]</scope>
    <source>
        <strain evidence="4 7">NBRC 105043</strain>
    </source>
</reference>
<dbReference type="PIRSF" id="PIRSF037226">
    <property type="entry name" value="Amidohydrolase_ACY1L2_prd"/>
    <property type="match status" value="1"/>
</dbReference>
<comment type="caution">
    <text evidence="5">The sequence shown here is derived from an EMBL/GenBank/DDBJ whole genome shotgun (WGS) entry which is preliminary data.</text>
</comment>
<feature type="compositionally biased region" description="Basic and acidic residues" evidence="2">
    <location>
        <begin position="381"/>
        <end position="396"/>
    </location>
</feature>